<accession>A0A835KSZ5</accession>
<dbReference type="AlphaFoldDB" id="A0A835KSZ5"/>
<reference evidence="1" key="1">
    <citation type="submission" date="2020-07" db="EMBL/GenBank/DDBJ databases">
        <title>Genome sequence and genetic diversity analysis of an under-domesticated orphan crop, white fonio (Digitaria exilis).</title>
        <authorList>
            <person name="Bennetzen J.L."/>
            <person name="Chen S."/>
            <person name="Ma X."/>
            <person name="Wang X."/>
            <person name="Yssel A.E.J."/>
            <person name="Chaluvadi S.R."/>
            <person name="Johnson M."/>
            <person name="Gangashetty P."/>
            <person name="Hamidou F."/>
            <person name="Sanogo M.D."/>
            <person name="Zwaenepoel A."/>
            <person name="Wallace J."/>
            <person name="Van De Peer Y."/>
            <person name="Van Deynze A."/>
        </authorList>
    </citation>
    <scope>NUCLEOTIDE SEQUENCE</scope>
    <source>
        <tissue evidence="1">Leaves</tissue>
    </source>
</reference>
<evidence type="ECO:0000313" key="1">
    <source>
        <dbReference type="EMBL" id="KAF8776318.1"/>
    </source>
</evidence>
<name>A0A835KSZ5_9POAL</name>
<dbReference type="EMBL" id="JACEFO010000211">
    <property type="protein sequence ID" value="KAF8776318.1"/>
    <property type="molecule type" value="Genomic_DNA"/>
</dbReference>
<keyword evidence="2" id="KW-1185">Reference proteome</keyword>
<dbReference type="InterPro" id="IPR032675">
    <property type="entry name" value="LRR_dom_sf"/>
</dbReference>
<dbReference type="Gene3D" id="3.80.10.10">
    <property type="entry name" value="Ribonuclease Inhibitor"/>
    <property type="match status" value="1"/>
</dbReference>
<evidence type="ECO:0000313" key="2">
    <source>
        <dbReference type="Proteomes" id="UP000636709"/>
    </source>
</evidence>
<comment type="caution">
    <text evidence="1">The sequence shown here is derived from an EMBL/GenBank/DDBJ whole genome shotgun (WGS) entry which is preliminary data.</text>
</comment>
<dbReference type="Proteomes" id="UP000636709">
    <property type="component" value="Unassembled WGS sequence"/>
</dbReference>
<proteinExistence type="predicted"/>
<protein>
    <submittedName>
        <fullName evidence="1">Uncharacterized protein</fullName>
    </submittedName>
</protein>
<dbReference type="SUPFAM" id="SSF52058">
    <property type="entry name" value="L domain-like"/>
    <property type="match status" value="1"/>
</dbReference>
<organism evidence="1 2">
    <name type="scientific">Digitaria exilis</name>
    <dbReference type="NCBI Taxonomy" id="1010633"/>
    <lineage>
        <taxon>Eukaryota</taxon>
        <taxon>Viridiplantae</taxon>
        <taxon>Streptophyta</taxon>
        <taxon>Embryophyta</taxon>
        <taxon>Tracheophyta</taxon>
        <taxon>Spermatophyta</taxon>
        <taxon>Magnoliopsida</taxon>
        <taxon>Liliopsida</taxon>
        <taxon>Poales</taxon>
        <taxon>Poaceae</taxon>
        <taxon>PACMAD clade</taxon>
        <taxon>Panicoideae</taxon>
        <taxon>Panicodae</taxon>
        <taxon>Paniceae</taxon>
        <taxon>Anthephorinae</taxon>
        <taxon>Digitaria</taxon>
    </lineage>
</organism>
<sequence>MFDLQFWAGTRQGDFPRIRRLSISRCPKLRSLPPLSSLVHLSVHCGSQLPTFSELPSLKSLDIEGFHKIRTISFPHQLKMLNRLEICDCKELSSIFAHSLSVSDLKVARCPQLDLVGSSLDDHHMKKVDIER</sequence>
<gene>
    <name evidence="1" type="ORF">HU200_003637</name>
</gene>